<evidence type="ECO:0000313" key="1">
    <source>
        <dbReference type="EMBL" id="APX21675.1"/>
    </source>
</evidence>
<dbReference type="OrthoDB" id="236271at2"/>
<sequence length="336" mass="36917">MTKTNRFADKIARMRAGAYKPGDYMIADAKDADVTGGINSTGPRRDARGRITGARTRPEFLEQIRKVIDQDVVDIMLTSAGNLDALNEAGAFERSAVQPAFRGNETTCVWGNIRGGRYGDAPSRPYRGADLAFAPGDLCLYSLTFNNDAEADARMLEAYAAFRGEARDAGVRHFLEVFNPNLPDAVDPDTLGAYVTDCIIRLQASMTRAERPEFLKVAYNGPDAMQQLAAHDPSMVVGVLGGAGATHRDTFELIAQSERHGARLALFGRKINQAEDQCRLISWMRRVADLDVGPEEAVRGYHADLERDGLRPDRTLEEDLRITSEVLRFDAAPVPV</sequence>
<dbReference type="KEGG" id="tpro:Ga0080559_TMP879"/>
<accession>A0A1U7D0R7</accession>
<keyword evidence="2" id="KW-1185">Reference proteome</keyword>
<evidence type="ECO:0008006" key="3">
    <source>
        <dbReference type="Google" id="ProtNLM"/>
    </source>
</evidence>
<gene>
    <name evidence="1" type="ORF">Ga0080559_TMP879</name>
</gene>
<dbReference type="RefSeq" id="WP_076622264.1">
    <property type="nucleotide sequence ID" value="NZ_BMEW01000002.1"/>
</dbReference>
<dbReference type="Proteomes" id="UP000186559">
    <property type="component" value="Chromosome"/>
</dbReference>
<organism evidence="1 2">
    <name type="scientific">Salipiger profundus</name>
    <dbReference type="NCBI Taxonomy" id="1229727"/>
    <lineage>
        <taxon>Bacteria</taxon>
        <taxon>Pseudomonadati</taxon>
        <taxon>Pseudomonadota</taxon>
        <taxon>Alphaproteobacteria</taxon>
        <taxon>Rhodobacterales</taxon>
        <taxon>Roseobacteraceae</taxon>
        <taxon>Salipiger</taxon>
    </lineage>
</organism>
<proteinExistence type="predicted"/>
<dbReference type="STRING" id="1229727.Ga0080559_TMP879"/>
<dbReference type="SUPFAM" id="SSF51569">
    <property type="entry name" value="Aldolase"/>
    <property type="match status" value="1"/>
</dbReference>
<reference evidence="1 2" key="1">
    <citation type="submission" date="2016-03" db="EMBL/GenBank/DDBJ databases">
        <title>Deep-sea bacteria in the southern Pacific.</title>
        <authorList>
            <person name="Tang K."/>
        </authorList>
    </citation>
    <scope>NUCLEOTIDE SEQUENCE [LARGE SCALE GENOMIC DNA]</scope>
    <source>
        <strain evidence="1 2">JLT2016</strain>
    </source>
</reference>
<evidence type="ECO:0000313" key="2">
    <source>
        <dbReference type="Proteomes" id="UP000186559"/>
    </source>
</evidence>
<dbReference type="AlphaFoldDB" id="A0A1U7D0R7"/>
<dbReference type="EMBL" id="CP014796">
    <property type="protein sequence ID" value="APX21675.1"/>
    <property type="molecule type" value="Genomic_DNA"/>
</dbReference>
<protein>
    <recommendedName>
        <fullName evidence="3">Fructose-bisphosphate aldolase</fullName>
    </recommendedName>
</protein>
<name>A0A1U7D0R7_9RHOB</name>
<dbReference type="Gene3D" id="3.20.20.70">
    <property type="entry name" value="Aldolase class I"/>
    <property type="match status" value="1"/>
</dbReference>
<dbReference type="InterPro" id="IPR013785">
    <property type="entry name" value="Aldolase_TIM"/>
</dbReference>